<gene>
    <name evidence="2" type="ORF">DAH51_17030</name>
    <name evidence="1" type="ORF">EBF16_09270</name>
</gene>
<dbReference type="Proteomes" id="UP000287401">
    <property type="component" value="Unassembled WGS sequence"/>
</dbReference>
<organism evidence="1 3">
    <name type="scientific">Sphingobium yanoikuyae</name>
    <name type="common">Sphingomonas yanoikuyae</name>
    <dbReference type="NCBI Taxonomy" id="13690"/>
    <lineage>
        <taxon>Bacteria</taxon>
        <taxon>Pseudomonadati</taxon>
        <taxon>Pseudomonadota</taxon>
        <taxon>Alphaproteobacteria</taxon>
        <taxon>Sphingomonadales</taxon>
        <taxon>Sphingomonadaceae</taxon>
        <taxon>Sphingobium</taxon>
    </lineage>
</organism>
<evidence type="ECO:0000313" key="3">
    <source>
        <dbReference type="Proteomes" id="UP000280708"/>
    </source>
</evidence>
<dbReference type="Proteomes" id="UP000280708">
    <property type="component" value="Chromosome"/>
</dbReference>
<dbReference type="EMBL" id="QRAL01000019">
    <property type="protein sequence ID" value="RSU55421.1"/>
    <property type="molecule type" value="Genomic_DNA"/>
</dbReference>
<dbReference type="EMBL" id="CP033230">
    <property type="protein sequence ID" value="AYO77099.1"/>
    <property type="molecule type" value="Genomic_DNA"/>
</dbReference>
<reference evidence="2 4" key="1">
    <citation type="submission" date="2018-07" db="EMBL/GenBank/DDBJ databases">
        <title>Genomic and Epidemiologic Investigation of an Indolent Hospital Outbreak.</title>
        <authorList>
            <person name="Johnson R.C."/>
            <person name="Deming C."/>
            <person name="Conlan S."/>
            <person name="Zellmer C.J."/>
            <person name="Michelin A.V."/>
            <person name="Lee-Lin S."/>
            <person name="Thomas P.J."/>
            <person name="Park M."/>
            <person name="Weingarten R.A."/>
            <person name="Less J."/>
            <person name="Dekker J.P."/>
            <person name="Frank K.M."/>
            <person name="Musser K.A."/>
            <person name="Mcquiston J.R."/>
            <person name="Henderson D.K."/>
            <person name="Lau A.F."/>
            <person name="Palmore T.N."/>
            <person name="Segre J.A."/>
        </authorList>
    </citation>
    <scope>NUCLEOTIDE SEQUENCE [LARGE SCALE GENOMIC DNA]</scope>
    <source>
        <strain evidence="2 4">SK-NIH.Env6_1116</strain>
    </source>
</reference>
<reference evidence="1 3" key="2">
    <citation type="submission" date="2018-10" db="EMBL/GenBank/DDBJ databases">
        <title>Characterization and genome analysis of a novel bacterium Sphingobium yanoikuyae SJTF8 capable of degrading PAHs.</title>
        <authorList>
            <person name="Yin C."/>
            <person name="Xiong W."/>
            <person name="Liang R."/>
        </authorList>
    </citation>
    <scope>NUCLEOTIDE SEQUENCE [LARGE SCALE GENOMIC DNA]</scope>
    <source>
        <strain evidence="1 3">SJTF8</strain>
    </source>
</reference>
<dbReference type="AlphaFoldDB" id="A0A3G2UWL8"/>
<evidence type="ECO:0000313" key="1">
    <source>
        <dbReference type="EMBL" id="AYO77099.1"/>
    </source>
</evidence>
<protein>
    <submittedName>
        <fullName evidence="1">Uncharacterized protein</fullName>
    </submittedName>
</protein>
<dbReference type="RefSeq" id="WP_099232143.1">
    <property type="nucleotide sequence ID" value="NZ_CALUBW010000036.1"/>
</dbReference>
<accession>A0A3G2UWL8</accession>
<name>A0A3G2UWL8_SPHYA</name>
<evidence type="ECO:0000313" key="4">
    <source>
        <dbReference type="Proteomes" id="UP000287401"/>
    </source>
</evidence>
<evidence type="ECO:0000313" key="2">
    <source>
        <dbReference type="EMBL" id="RSU55421.1"/>
    </source>
</evidence>
<sequence length="103" mass="11669">MPTLLPAFSKRAGIDERKEMMRLVIDSVTVDKSRAQGRIWFAILWQTGARTEHVIIRNTANYDDLAHFARIEEMVRTLNAVGSLDRQIADALTAEGIMRRSAL</sequence>
<proteinExistence type="predicted"/>